<dbReference type="Gene3D" id="3.60.120.10">
    <property type="entry name" value="Anthranilate synthase"/>
    <property type="match status" value="1"/>
</dbReference>
<dbReference type="InterPro" id="IPR036038">
    <property type="entry name" value="Aminotransferase-like"/>
</dbReference>
<dbReference type="RefSeq" id="WP_353439704.1">
    <property type="nucleotide sequence ID" value="NZ_CP099959.1"/>
</dbReference>
<dbReference type="PRINTS" id="PR00095">
    <property type="entry name" value="ANTSNTHASEI"/>
</dbReference>
<name>A0AAU8A5H7_9BURK</name>
<dbReference type="PANTHER" id="PTHR11236:SF50">
    <property type="entry name" value="AMINODEOXYCHORISMATE SYNTHASE COMPONENT 1"/>
    <property type="match status" value="1"/>
</dbReference>
<dbReference type="InterPro" id="IPR015890">
    <property type="entry name" value="Chorismate_C"/>
</dbReference>
<reference evidence="2" key="1">
    <citation type="submission" date="2022-06" db="EMBL/GenBank/DDBJ databases">
        <title>New Polynucleobacter species.</title>
        <authorList>
            <person name="Hahn M.W."/>
        </authorList>
    </citation>
    <scope>NUCLEOTIDE SEQUENCE</scope>
    <source>
        <strain evidence="2">UK-FUSCHL-C3</strain>
    </source>
</reference>
<dbReference type="Gene3D" id="3.20.10.10">
    <property type="entry name" value="D-amino Acid Aminotransferase, subunit A, domain 2"/>
    <property type="match status" value="1"/>
</dbReference>
<dbReference type="EMBL" id="CP099959">
    <property type="protein sequence ID" value="XCC58462.1"/>
    <property type="molecule type" value="Genomic_DNA"/>
</dbReference>
<protein>
    <submittedName>
        <fullName evidence="2">Chorismate-binding protein</fullName>
    </submittedName>
</protein>
<dbReference type="InterPro" id="IPR019999">
    <property type="entry name" value="Anth_synth_I-like"/>
</dbReference>
<dbReference type="GO" id="GO:0046820">
    <property type="term" value="F:4-amino-4-deoxychorismate synthase activity"/>
    <property type="evidence" value="ECO:0007669"/>
    <property type="project" value="TreeGrafter"/>
</dbReference>
<dbReference type="SUPFAM" id="SSF56322">
    <property type="entry name" value="ADC synthase"/>
    <property type="match status" value="1"/>
</dbReference>
<dbReference type="SUPFAM" id="SSF56752">
    <property type="entry name" value="D-aminoacid aminotransferase-like PLP-dependent enzymes"/>
    <property type="match status" value="1"/>
</dbReference>
<gene>
    <name evidence="2" type="ORF">NKE59_04025</name>
</gene>
<dbReference type="InterPro" id="IPR005801">
    <property type="entry name" value="ADC_synthase"/>
</dbReference>
<dbReference type="Gene3D" id="3.30.470.10">
    <property type="match status" value="1"/>
</dbReference>
<dbReference type="Pfam" id="PF00425">
    <property type="entry name" value="Chorismate_bind"/>
    <property type="match status" value="1"/>
</dbReference>
<proteinExistence type="predicted"/>
<dbReference type="InterPro" id="IPR001544">
    <property type="entry name" value="Aminotrans_IV"/>
</dbReference>
<dbReference type="Pfam" id="PF01063">
    <property type="entry name" value="Aminotran_4"/>
    <property type="match status" value="1"/>
</dbReference>
<sequence length="602" mass="67078">MVLLDDVESSRQQATSRLYQHVKHAWRVDHTSELDNCFAEMQTALSNGDYLVTLFSYELGYYFQRIACKYSEPLPLVRAWSFTGVQKYSKEEVDAWLKDALSKEDPLVGVMNLRDSITSEHFNQDIERIQEWIRSGDTYQINHSYRITGEAYGSPLALYAQLRERQPGRYGAYLDDGRDIVLSQSPELFIRRTNGVFVAQPMKGTADARQHAAHELSDDPKNQAENVMIVDLLRNDLGRIAEPGSVVVPALFEVNRHGNVLQMTSTVQAKARPHLSMAEILQAVFPCGSVTGAPKKRSMEIIQDLEETPRAWYCGALGWFDPNGDFALSVPIRTLQMEHDSHSSASQFILGVGAGITIDSDPRAEYQECKIKAAFLSDLPSGAGLFETIRFNAQEGIGRIAHYREHLARLSHSAKVLGIPLNMNEACALLEQTALALDVNTVYRVRLDLGRLGELSISSAVLDDLPSSVQVFWAHQILEGVPDSFKMQSTNPLLLHKTTQRKVYDLAWQKAVSLGGFDALFMNERGELTEGGRTSIFVRPPKSDEWLTPPLSAGVLPGVMRAAILHDPSLKAREANLTIEDVISANEIMLSNALRGMIKAHL</sequence>
<dbReference type="GO" id="GO:0000162">
    <property type="term" value="P:L-tryptophan biosynthetic process"/>
    <property type="evidence" value="ECO:0007669"/>
    <property type="project" value="TreeGrafter"/>
</dbReference>
<accession>A0AAU8A5H7</accession>
<dbReference type="InterPro" id="IPR043132">
    <property type="entry name" value="BCAT-like_C"/>
</dbReference>
<dbReference type="AlphaFoldDB" id="A0AAU8A5H7"/>
<dbReference type="InterPro" id="IPR043131">
    <property type="entry name" value="BCAT-like_N"/>
</dbReference>
<organism evidence="2">
    <name type="scientific">Polynucleobacter sp. UK-FUSCHL-C3</name>
    <dbReference type="NCBI Taxonomy" id="2955208"/>
    <lineage>
        <taxon>Bacteria</taxon>
        <taxon>Pseudomonadati</taxon>
        <taxon>Pseudomonadota</taxon>
        <taxon>Betaproteobacteria</taxon>
        <taxon>Burkholderiales</taxon>
        <taxon>Burkholderiaceae</taxon>
        <taxon>Polynucleobacter</taxon>
    </lineage>
</organism>
<evidence type="ECO:0000313" key="2">
    <source>
        <dbReference type="EMBL" id="XCC58462.1"/>
    </source>
</evidence>
<dbReference type="PANTHER" id="PTHR11236">
    <property type="entry name" value="AMINOBENZOATE/ANTHRANILATE SYNTHASE"/>
    <property type="match status" value="1"/>
</dbReference>
<evidence type="ECO:0000259" key="1">
    <source>
        <dbReference type="Pfam" id="PF00425"/>
    </source>
</evidence>
<feature type="domain" description="Chorismate-utilising enzyme C-terminal" evidence="1">
    <location>
        <begin position="119"/>
        <end position="372"/>
    </location>
</feature>